<organism evidence="2 3">
    <name type="scientific">Streptomyces acidiscabies</name>
    <dbReference type="NCBI Taxonomy" id="42234"/>
    <lineage>
        <taxon>Bacteria</taxon>
        <taxon>Bacillati</taxon>
        <taxon>Actinomycetota</taxon>
        <taxon>Actinomycetes</taxon>
        <taxon>Kitasatosporales</taxon>
        <taxon>Streptomycetaceae</taxon>
        <taxon>Streptomyces</taxon>
    </lineage>
</organism>
<evidence type="ECO:0000313" key="3">
    <source>
        <dbReference type="Proteomes" id="UP001272987"/>
    </source>
</evidence>
<protein>
    <recommendedName>
        <fullName evidence="4">DUF58 domain-containing protein</fullName>
    </recommendedName>
</protein>
<keyword evidence="3" id="KW-1185">Reference proteome</keyword>
<keyword evidence="1" id="KW-1133">Transmembrane helix</keyword>
<name>A0ABU4MF22_9ACTN</name>
<accession>A0ABU4MF22</accession>
<reference evidence="2 3" key="1">
    <citation type="journal article" date="2023" name="Microb. Genom.">
        <title>Mesoterricola silvestris gen. nov., sp. nov., Mesoterricola sediminis sp. nov., Geothrix oryzae sp. nov., Geothrix edaphica sp. nov., Geothrix rubra sp. nov., and Geothrix limicola sp. nov., six novel members of Acidobacteriota isolated from soils.</title>
        <authorList>
            <person name="Weisberg A.J."/>
            <person name="Pearce E."/>
            <person name="Kramer C.G."/>
            <person name="Chang J.H."/>
            <person name="Clarke C.R."/>
        </authorList>
    </citation>
    <scope>NUCLEOTIDE SEQUENCE [LARGE SCALE GENOMIC DNA]</scope>
    <source>
        <strain evidence="2 3">NB05-1H</strain>
    </source>
</reference>
<proteinExistence type="predicted"/>
<sequence>MLLPVIAIIISVASALFTAINVGISYANYKRVRPRIHVEAEFEWDESRGLLEMGIRIINRGQTPTKVSREVHLLFLPTHLVPRKLWFLTPWKLLFAKGPHGWGWYVRRVVSEGDPLEFTANDVFPTDLPPFGSVEWEHTFRLEELRKEIGEDRFRGERLSVLVAVPQFLAVMASSGFRKLPPTPTRLMQVVSQPVIQLSFDDLEEAEG</sequence>
<dbReference type="Proteomes" id="UP001272987">
    <property type="component" value="Unassembled WGS sequence"/>
</dbReference>
<feature type="transmembrane region" description="Helical" evidence="1">
    <location>
        <begin position="6"/>
        <end position="27"/>
    </location>
</feature>
<keyword evidence="1" id="KW-0472">Membrane</keyword>
<evidence type="ECO:0000313" key="2">
    <source>
        <dbReference type="EMBL" id="MDX3025710.1"/>
    </source>
</evidence>
<dbReference type="RefSeq" id="WP_319167698.1">
    <property type="nucleotide sequence ID" value="NZ_JARAWP010000053.1"/>
</dbReference>
<gene>
    <name evidence="2" type="ORF">PV666_48805</name>
</gene>
<comment type="caution">
    <text evidence="2">The sequence shown here is derived from an EMBL/GenBank/DDBJ whole genome shotgun (WGS) entry which is preliminary data.</text>
</comment>
<dbReference type="EMBL" id="JARAWP010000053">
    <property type="protein sequence ID" value="MDX3025710.1"/>
    <property type="molecule type" value="Genomic_DNA"/>
</dbReference>
<keyword evidence="1" id="KW-0812">Transmembrane</keyword>
<evidence type="ECO:0000256" key="1">
    <source>
        <dbReference type="SAM" id="Phobius"/>
    </source>
</evidence>
<evidence type="ECO:0008006" key="4">
    <source>
        <dbReference type="Google" id="ProtNLM"/>
    </source>
</evidence>